<sequence length="313" mass="36099">MSWIAVDDSFSRVYSMRFISKLKYLCYAASLLLIFVATSISFIRFLPGENIQLYQHVRPRKQLVIFLLTSTKTLPTRGRDVSLTWGRRAKDYRELGSIVSPVDVVFSESADTSEYGISHLPVPDVSYDDLYKKTFSTFHYLYKHHLNDYEWFMKADDDTFIKIRSLLALLNNPSINASEPLLLGRKGGSWCWGGPGYILNRRMLSLMGPYLPYCKKNKRFHGEEDVMFGECMKYALSQALPDYQNPGCQAIPGGNGHEFLALGHNDVLWEHFNEPQYTFSIPYSDSSEWSFDKAIALHTVRGSMMYQLNYLYE</sequence>
<comment type="similarity">
    <text evidence="3">Belongs to the glycosyltransferase 31 family. Beta3-Gal-T subfamily.</text>
</comment>
<evidence type="ECO:0000256" key="5">
    <source>
        <dbReference type="ARBA" id="ARBA00022676"/>
    </source>
</evidence>
<evidence type="ECO:0000256" key="3">
    <source>
        <dbReference type="ARBA" id="ARBA00006462"/>
    </source>
</evidence>
<dbReference type="InParanoid" id="A0A1Y1Z7F5"/>
<keyword evidence="15" id="KW-1185">Reference proteome</keyword>
<protein>
    <recommendedName>
        <fullName evidence="4">N-acetylgalactosaminide beta-1,3-galactosyltransferase</fullName>
        <ecNumber evidence="4">2.4.1.122</ecNumber>
    </recommendedName>
</protein>
<name>A0A1Y1Z7F5_9FUNG</name>
<feature type="transmembrane region" description="Helical" evidence="12">
    <location>
        <begin position="24"/>
        <end position="46"/>
    </location>
</feature>
<evidence type="ECO:0000256" key="9">
    <source>
        <dbReference type="ARBA" id="ARBA00022968"/>
    </source>
</evidence>
<evidence type="ECO:0000256" key="4">
    <source>
        <dbReference type="ARBA" id="ARBA00012557"/>
    </source>
</evidence>
<feature type="domain" description="Fringe-like glycosyltransferase" evidence="13">
    <location>
        <begin position="102"/>
        <end position="188"/>
    </location>
</feature>
<dbReference type="GO" id="GO:0000166">
    <property type="term" value="F:nucleotide binding"/>
    <property type="evidence" value="ECO:0007669"/>
    <property type="project" value="UniProtKB-KW"/>
</dbReference>
<dbReference type="Pfam" id="PF02434">
    <property type="entry name" value="Fringe"/>
    <property type="match status" value="1"/>
</dbReference>
<evidence type="ECO:0000313" key="14">
    <source>
        <dbReference type="EMBL" id="ORY06200.1"/>
    </source>
</evidence>
<keyword evidence="11 12" id="KW-0472">Membrane</keyword>
<evidence type="ECO:0000256" key="7">
    <source>
        <dbReference type="ARBA" id="ARBA00022692"/>
    </source>
</evidence>
<keyword evidence="10 12" id="KW-1133">Transmembrane helix</keyword>
<dbReference type="GO" id="GO:0016020">
    <property type="term" value="C:membrane"/>
    <property type="evidence" value="ECO:0007669"/>
    <property type="project" value="UniProtKB-SubCell"/>
</dbReference>
<evidence type="ECO:0000256" key="10">
    <source>
        <dbReference type="ARBA" id="ARBA00022989"/>
    </source>
</evidence>
<dbReference type="AlphaFoldDB" id="A0A1Y1Z7F5"/>
<evidence type="ECO:0000256" key="11">
    <source>
        <dbReference type="ARBA" id="ARBA00023136"/>
    </source>
</evidence>
<comment type="caution">
    <text evidence="14">The sequence shown here is derived from an EMBL/GenBank/DDBJ whole genome shotgun (WGS) entry which is preliminary data.</text>
</comment>
<dbReference type="Gene3D" id="3.90.550.50">
    <property type="match status" value="1"/>
</dbReference>
<gene>
    <name evidence="14" type="ORF">K493DRAFT_404109</name>
</gene>
<evidence type="ECO:0000313" key="15">
    <source>
        <dbReference type="Proteomes" id="UP000193498"/>
    </source>
</evidence>
<dbReference type="EC" id="2.4.1.122" evidence="4"/>
<dbReference type="EMBL" id="MCFE01000018">
    <property type="protein sequence ID" value="ORY06200.1"/>
    <property type="molecule type" value="Genomic_DNA"/>
</dbReference>
<keyword evidence="5" id="KW-0328">Glycosyltransferase</keyword>
<dbReference type="InterPro" id="IPR003378">
    <property type="entry name" value="Fringe-like_glycosylTrfase"/>
</dbReference>
<evidence type="ECO:0000259" key="13">
    <source>
        <dbReference type="Pfam" id="PF02434"/>
    </source>
</evidence>
<organism evidence="14 15">
    <name type="scientific">Basidiobolus meristosporus CBS 931.73</name>
    <dbReference type="NCBI Taxonomy" id="1314790"/>
    <lineage>
        <taxon>Eukaryota</taxon>
        <taxon>Fungi</taxon>
        <taxon>Fungi incertae sedis</taxon>
        <taxon>Zoopagomycota</taxon>
        <taxon>Entomophthoromycotina</taxon>
        <taxon>Basidiobolomycetes</taxon>
        <taxon>Basidiobolales</taxon>
        <taxon>Basidiobolaceae</taxon>
        <taxon>Basidiobolus</taxon>
    </lineage>
</organism>
<evidence type="ECO:0000256" key="6">
    <source>
        <dbReference type="ARBA" id="ARBA00022679"/>
    </source>
</evidence>
<comment type="pathway">
    <text evidence="2">Protein modification; protein glycosylation.</text>
</comment>
<dbReference type="Proteomes" id="UP000193498">
    <property type="component" value="Unassembled WGS sequence"/>
</dbReference>
<comment type="subcellular location">
    <subcellularLocation>
        <location evidence="1">Membrane</location>
        <topology evidence="1">Single-pass type II membrane protein</topology>
    </subcellularLocation>
</comment>
<evidence type="ECO:0000256" key="2">
    <source>
        <dbReference type="ARBA" id="ARBA00004922"/>
    </source>
</evidence>
<accession>A0A1Y1Z7F5</accession>
<keyword evidence="7 12" id="KW-0812">Transmembrane</keyword>
<dbReference type="PANTHER" id="PTHR23033">
    <property type="entry name" value="BETA1,3-GALACTOSYLTRANSFERASE"/>
    <property type="match status" value="1"/>
</dbReference>
<evidence type="ECO:0000256" key="12">
    <source>
        <dbReference type="SAM" id="Phobius"/>
    </source>
</evidence>
<keyword evidence="8" id="KW-0547">Nucleotide-binding</keyword>
<proteinExistence type="inferred from homology"/>
<reference evidence="14 15" key="1">
    <citation type="submission" date="2016-07" db="EMBL/GenBank/DDBJ databases">
        <title>Pervasive Adenine N6-methylation of Active Genes in Fungi.</title>
        <authorList>
            <consortium name="DOE Joint Genome Institute"/>
            <person name="Mondo S.J."/>
            <person name="Dannebaum R.O."/>
            <person name="Kuo R.C."/>
            <person name="Labutti K."/>
            <person name="Haridas S."/>
            <person name="Kuo A."/>
            <person name="Salamov A."/>
            <person name="Ahrendt S.R."/>
            <person name="Lipzen A."/>
            <person name="Sullivan W."/>
            <person name="Andreopoulos W.B."/>
            <person name="Clum A."/>
            <person name="Lindquist E."/>
            <person name="Daum C."/>
            <person name="Ramamoorthy G.K."/>
            <person name="Gryganskyi A."/>
            <person name="Culley D."/>
            <person name="Magnuson J.K."/>
            <person name="James T.Y."/>
            <person name="O'Malley M.A."/>
            <person name="Stajich J.E."/>
            <person name="Spatafora J.W."/>
            <person name="Visel A."/>
            <person name="Grigoriev I.V."/>
        </authorList>
    </citation>
    <scope>NUCLEOTIDE SEQUENCE [LARGE SCALE GENOMIC DNA]</scope>
    <source>
        <strain evidence="14 15">CBS 931.73</strain>
    </source>
</reference>
<dbReference type="GO" id="GO:0016263">
    <property type="term" value="F:glycoprotein-N-acetylgalactosamine 3-beta-galactosyltransferase activity"/>
    <property type="evidence" value="ECO:0007669"/>
    <property type="project" value="UniProtKB-EC"/>
</dbReference>
<evidence type="ECO:0000256" key="8">
    <source>
        <dbReference type="ARBA" id="ARBA00022741"/>
    </source>
</evidence>
<keyword evidence="6" id="KW-0808">Transferase</keyword>
<evidence type="ECO:0000256" key="1">
    <source>
        <dbReference type="ARBA" id="ARBA00004606"/>
    </source>
</evidence>
<keyword evidence="9" id="KW-0735">Signal-anchor</keyword>
<dbReference type="InterPro" id="IPR026050">
    <property type="entry name" value="C1GALT1/C1GALT1_chp1"/>
</dbReference>
<dbReference type="OrthoDB" id="661148at2759"/>